<dbReference type="EMBL" id="JAVIZC010000003">
    <property type="protein sequence ID" value="MDR6102780.1"/>
    <property type="molecule type" value="Genomic_DNA"/>
</dbReference>
<proteinExistence type="predicted"/>
<accession>A0AAJ2BAN4</accession>
<dbReference type="AlphaFoldDB" id="A0AAJ2BAN4"/>
<gene>
    <name evidence="1" type="ORF">QE369_002977</name>
</gene>
<evidence type="ECO:0000313" key="1">
    <source>
        <dbReference type="EMBL" id="MDR6102780.1"/>
    </source>
</evidence>
<protein>
    <submittedName>
        <fullName evidence="1">Uncharacterized protein</fullName>
    </submittedName>
</protein>
<name>A0AAJ2BAN4_9HYPH</name>
<dbReference type="RefSeq" id="WP_309771365.1">
    <property type="nucleotide sequence ID" value="NZ_JAVIZC010000003.1"/>
</dbReference>
<comment type="caution">
    <text evidence="1">The sequence shown here is derived from an EMBL/GenBank/DDBJ whole genome shotgun (WGS) entry which is preliminary data.</text>
</comment>
<evidence type="ECO:0000313" key="2">
    <source>
        <dbReference type="Proteomes" id="UP001255601"/>
    </source>
</evidence>
<reference evidence="1" key="1">
    <citation type="submission" date="2023-08" db="EMBL/GenBank/DDBJ databases">
        <title>Functional and genomic diversity of the sorghum phyllosphere microbiome.</title>
        <authorList>
            <person name="Shade A."/>
        </authorList>
    </citation>
    <scope>NUCLEOTIDE SEQUENCE</scope>
    <source>
        <strain evidence="1">SORGH_AS_0974</strain>
    </source>
</reference>
<organism evidence="1 2">
    <name type="scientific">Agrobacterium larrymoorei</name>
    <dbReference type="NCBI Taxonomy" id="160699"/>
    <lineage>
        <taxon>Bacteria</taxon>
        <taxon>Pseudomonadati</taxon>
        <taxon>Pseudomonadota</taxon>
        <taxon>Alphaproteobacteria</taxon>
        <taxon>Hyphomicrobiales</taxon>
        <taxon>Rhizobiaceae</taxon>
        <taxon>Rhizobium/Agrobacterium group</taxon>
        <taxon>Agrobacterium</taxon>
    </lineage>
</organism>
<dbReference type="Proteomes" id="UP001255601">
    <property type="component" value="Unassembled WGS sequence"/>
</dbReference>
<sequence>MTMEKLMEQEARLAILKELAKEDNRAMSSARMQVYLLTRLLIDKPREWVEQQFIYLRDMDAITIVQADSVKIARLADRGEYHLQGLISIPGVLRPSARSEV</sequence>